<dbReference type="RefSeq" id="WP_074299035.1">
    <property type="nucleotide sequence ID" value="NZ_FSRU01000002.1"/>
</dbReference>
<dbReference type="EMBL" id="FSRU01000002">
    <property type="protein sequence ID" value="SIO58942.1"/>
    <property type="molecule type" value="Genomic_DNA"/>
</dbReference>
<evidence type="ECO:0000313" key="3">
    <source>
        <dbReference type="Proteomes" id="UP000185151"/>
    </source>
</evidence>
<reference evidence="2 3" key="1">
    <citation type="submission" date="2016-11" db="EMBL/GenBank/DDBJ databases">
        <authorList>
            <person name="Jaros S."/>
            <person name="Januszkiewicz K."/>
            <person name="Wedrychowicz H."/>
        </authorList>
    </citation>
    <scope>NUCLEOTIDE SEQUENCE [LARGE SCALE GENOMIC DNA]</scope>
    <source>
        <strain evidence="2 3">GAS95</strain>
    </source>
</reference>
<dbReference type="Proteomes" id="UP000185151">
    <property type="component" value="Unassembled WGS sequence"/>
</dbReference>
<organism evidence="2 3">
    <name type="scientific">Paraburkholderia phenazinium</name>
    <dbReference type="NCBI Taxonomy" id="60549"/>
    <lineage>
        <taxon>Bacteria</taxon>
        <taxon>Pseudomonadati</taxon>
        <taxon>Pseudomonadota</taxon>
        <taxon>Betaproteobacteria</taxon>
        <taxon>Burkholderiales</taxon>
        <taxon>Burkholderiaceae</taxon>
        <taxon>Paraburkholderia</taxon>
    </lineage>
</organism>
<proteinExistence type="predicted"/>
<accession>A0A1N6KQQ8</accession>
<dbReference type="InterPro" id="IPR056906">
    <property type="entry name" value="ORF2/G2P_dom"/>
</dbReference>
<dbReference type="OrthoDB" id="3173306at2"/>
<sequence length="259" mass="29930">MHDESIGDFSAFRREWVIRGRNFGDGQVEITATRFDRYMGAQRMNAMPKAKRGESENTEDNLLDAGKRAKQQVRLRCKAIGADHIVTLTYRGAMMDKARLKADFDAFRRRVARLAGFEYVAVPERHKSGGWHLHIAVQGRQNVRVMRSIWWSIVGRAMGNIHARSPYKEKGLRHMLAGYLAKYIMKGFEEHKMNEKRYWTSRGVVVPERMPIDHILSDDPAEALKIAFSAAKRVGATLDRCQTFWRQELGCFWLSTREL</sequence>
<dbReference type="Pfam" id="PF23343">
    <property type="entry name" value="REP_ORF2-G2P"/>
    <property type="match status" value="1"/>
</dbReference>
<gene>
    <name evidence="2" type="ORF">SAMN05444165_4335</name>
</gene>
<keyword evidence="3" id="KW-1185">Reference proteome</keyword>
<evidence type="ECO:0000313" key="2">
    <source>
        <dbReference type="EMBL" id="SIO58942.1"/>
    </source>
</evidence>
<name>A0A1N6KQQ8_9BURK</name>
<evidence type="ECO:0000259" key="1">
    <source>
        <dbReference type="Pfam" id="PF23343"/>
    </source>
</evidence>
<feature type="domain" description="Replication-associated protein ORF2/G2P" evidence="1">
    <location>
        <begin position="84"/>
        <end position="187"/>
    </location>
</feature>
<protein>
    <recommendedName>
        <fullName evidence="1">Replication-associated protein ORF2/G2P domain-containing protein</fullName>
    </recommendedName>
</protein>
<dbReference type="AlphaFoldDB" id="A0A1N6KQQ8"/>